<accession>A0A6A6Z2H1</accession>
<dbReference type="GO" id="GO:0000278">
    <property type="term" value="P:mitotic cell cycle"/>
    <property type="evidence" value="ECO:0007669"/>
    <property type="project" value="TreeGrafter"/>
</dbReference>
<dbReference type="RefSeq" id="XP_033581837.1">
    <property type="nucleotide sequence ID" value="XM_033726946.1"/>
</dbReference>
<reference evidence="8 10" key="1">
    <citation type="journal article" date="2020" name="Stud. Mycol.">
        <title>101 Dothideomycetes genomes: a test case for predicting lifestyles and emergence of pathogens.</title>
        <authorList>
            <person name="Haridas S."/>
            <person name="Albert R."/>
            <person name="Binder M."/>
            <person name="Bloem J."/>
            <person name="Labutti K."/>
            <person name="Salamov A."/>
            <person name="Andreopoulos B."/>
            <person name="Baker S."/>
            <person name="Barry K."/>
            <person name="Bills G."/>
            <person name="Bluhm B."/>
            <person name="Cannon C."/>
            <person name="Castanera R."/>
            <person name="Culley D."/>
            <person name="Daum C."/>
            <person name="Ezra D."/>
            <person name="Gonzalez J."/>
            <person name="Henrissat B."/>
            <person name="Kuo A."/>
            <person name="Liang C."/>
            <person name="Lipzen A."/>
            <person name="Lutzoni F."/>
            <person name="Magnuson J."/>
            <person name="Mondo S."/>
            <person name="Nolan M."/>
            <person name="Ohm R."/>
            <person name="Pangilinan J."/>
            <person name="Park H.-J."/>
            <person name="Ramirez L."/>
            <person name="Alfaro M."/>
            <person name="Sun H."/>
            <person name="Tritt A."/>
            <person name="Yoshinaga Y."/>
            <person name="Zwiers L.-H."/>
            <person name="Turgeon B."/>
            <person name="Goodwin S."/>
            <person name="Spatafora J."/>
            <person name="Crous P."/>
            <person name="Grigoriev I."/>
        </authorList>
    </citation>
    <scope>NUCLEOTIDE SEQUENCE</scope>
    <source>
        <strain evidence="8 10">CBS 304.34</strain>
    </source>
</reference>
<evidence type="ECO:0000313" key="9">
    <source>
        <dbReference type="Proteomes" id="UP000504636"/>
    </source>
</evidence>
<feature type="compositionally biased region" description="Basic and acidic residues" evidence="5">
    <location>
        <begin position="377"/>
        <end position="387"/>
    </location>
</feature>
<keyword evidence="9" id="KW-1185">Reference proteome</keyword>
<evidence type="ECO:0000256" key="1">
    <source>
        <dbReference type="ARBA" id="ARBA00004496"/>
    </source>
</evidence>
<evidence type="ECO:0000256" key="3">
    <source>
        <dbReference type="ARBA" id="ARBA00022737"/>
    </source>
</evidence>
<feature type="compositionally biased region" description="Polar residues" evidence="5">
    <location>
        <begin position="300"/>
        <end position="311"/>
    </location>
</feature>
<dbReference type="AlphaFoldDB" id="A0A6A6Z2H1"/>
<dbReference type="GO" id="GO:0007051">
    <property type="term" value="P:spindle organization"/>
    <property type="evidence" value="ECO:0007669"/>
    <property type="project" value="TreeGrafter"/>
</dbReference>
<dbReference type="PANTHER" id="PTHR22706:SF1">
    <property type="entry name" value="ASSEMBLY FACTOR FOR SPINDLE MICROTUBULES"/>
    <property type="match status" value="1"/>
</dbReference>
<dbReference type="GO" id="GO:0051295">
    <property type="term" value="P:establishment of meiotic spindle localization"/>
    <property type="evidence" value="ECO:0007669"/>
    <property type="project" value="TreeGrafter"/>
</dbReference>
<proteinExistence type="predicted"/>
<feature type="compositionally biased region" description="Basic and acidic residues" evidence="5">
    <location>
        <begin position="333"/>
        <end position="342"/>
    </location>
</feature>
<dbReference type="EMBL" id="MU003694">
    <property type="protein sequence ID" value="KAF2814873.1"/>
    <property type="molecule type" value="Genomic_DNA"/>
</dbReference>
<dbReference type="PROSITE" id="PS50096">
    <property type="entry name" value="IQ"/>
    <property type="match status" value="2"/>
</dbReference>
<reference evidence="10" key="2">
    <citation type="submission" date="2020-04" db="EMBL/GenBank/DDBJ databases">
        <authorList>
            <consortium name="NCBI Genome Project"/>
        </authorList>
    </citation>
    <scope>NUCLEOTIDE SEQUENCE</scope>
    <source>
        <strain evidence="10">CBS 304.34</strain>
    </source>
</reference>
<dbReference type="InterPro" id="IPR036872">
    <property type="entry name" value="CH_dom_sf"/>
</dbReference>
<keyword evidence="3" id="KW-0677">Repeat</keyword>
<dbReference type="GO" id="GO:0005737">
    <property type="term" value="C:cytoplasm"/>
    <property type="evidence" value="ECO:0007669"/>
    <property type="project" value="UniProtKB-SubCell"/>
</dbReference>
<keyword evidence="6" id="KW-0732">Signal</keyword>
<gene>
    <name evidence="8 10" type="ORF">BDZ99DRAFT_549084</name>
</gene>
<dbReference type="PANTHER" id="PTHR22706">
    <property type="entry name" value="ASSEMBLY FACTOR FOR SPINDLE MICROTUBULES"/>
    <property type="match status" value="1"/>
</dbReference>
<dbReference type="InterPro" id="IPR051185">
    <property type="entry name" value="ASPM"/>
</dbReference>
<dbReference type="GO" id="GO:0000922">
    <property type="term" value="C:spindle pole"/>
    <property type="evidence" value="ECO:0007669"/>
    <property type="project" value="TreeGrafter"/>
</dbReference>
<dbReference type="Pfam" id="PF00612">
    <property type="entry name" value="IQ"/>
    <property type="match status" value="1"/>
</dbReference>
<keyword evidence="4" id="KW-0112">Calmodulin-binding</keyword>
<dbReference type="Gene3D" id="1.20.5.190">
    <property type="match status" value="1"/>
</dbReference>
<sequence>MNVLLLICCLWQPRFGDATKGGDAANTVILEIPTTTPTNPGNHGTPCPAPPNPSFPNIDRYYQHAYQPSAYATSTTSYLQDDTTSALEYTTELQNNFRNAKPRRRPRDAARKATFNPSIDIFEDVALEEQQQQAPEVARRSRTSLLPKEGNSGRSAILAQPAQKIPIVAPPVKKEPPPKIVRPTARRRVSSILADRAGEEAENTVLMQKEAIRERRKSEIKKNPRRRTIYVPSDDTTMITIHPGAPTHKYKEGRVKSPDFGLELVTLSEEEPENLVPAMKQDKKTSRQSLARPPKRGPLQHTSRPLQTVSFSEDLAGKGGGKENVPPGSFSIDDQKTAKKESQFNFSKAGSGHRASKPARVRFASSQAAEPVPVSRVKVDGSRKRVNSEIGHSGSPAKSHKVRADGVSAPTAARKATSRRISKALPPASSSPFQPKDSPPSALRRKRPERPPSKLSVPIVAHERRKQPEKYPVLSEDLCRPELYEDQWLNYQEVAITQLLNSFFDSANKGASLDMDPGDLRKALIKIYHEPAVPLLHKRIQASLLYGALSIPKDLLAQTLRIKDDVGLRRKFLNLWVETYDLTALRCAAETVIGRKIPVSSRLSGGSTSSDCGERQLRAERRAIDGYLDTFLIRNEDAVRVKAGVGTIASIARASEHHGDDFGTHGWSWRRTVLRSLMLIMLLDKAKTTDILPGCLFQISSPHKTSATVLQSFSTMLLPSVGDVTRPLGHLNYRVEHTQYPLQEYTYHVENLATDLRDGVLLTRLVELLLYPPSTLAKQRDETVTITMPSGELLTSNFDLNLKETWILSQHLKFPSLARAQKLYNAQIALSALDGIRGIPHRAISDVRPEDIVDGHREKTLSLLWALVGKWGLGALVNWSDVEKEIATFRRAWYEQHPDPESDLYSSDEDTTSLEGLAHHKYLLKSWAYSIARLHGLRVSNLTTSFADSRVLEAIVDAYLPTTIVTSTSMSKSSNRNASLAPKLRAAGCSTAFVSLFAPSSKSATPIPSKDFTLQTLTFLASRLPPLARAHHAAATIQRCFRLFLVRRTVGRRVTLMRLAAECAKVVRTRERVVNAATVLQRGWRKVLDERKERLRKDITGFQARARGWAVRRALRGALAGKPGWGKVKERRVRGGW</sequence>
<feature type="signal peptide" evidence="6">
    <location>
        <begin position="1"/>
        <end position="18"/>
    </location>
</feature>
<dbReference type="SMART" id="SM00033">
    <property type="entry name" value="CH"/>
    <property type="match status" value="1"/>
</dbReference>
<dbReference type="GO" id="GO:0005516">
    <property type="term" value="F:calmodulin binding"/>
    <property type="evidence" value="ECO:0007669"/>
    <property type="project" value="UniProtKB-KW"/>
</dbReference>
<evidence type="ECO:0000256" key="5">
    <source>
        <dbReference type="SAM" id="MobiDB-lite"/>
    </source>
</evidence>
<dbReference type="Proteomes" id="UP000504636">
    <property type="component" value="Unplaced"/>
</dbReference>
<dbReference type="Gene3D" id="1.10.418.10">
    <property type="entry name" value="Calponin-like domain"/>
    <property type="match status" value="2"/>
</dbReference>
<protein>
    <submittedName>
        <fullName evidence="8 10">Calmodulin-binding protein-like protein Sha1</fullName>
    </submittedName>
</protein>
<evidence type="ECO:0000256" key="4">
    <source>
        <dbReference type="ARBA" id="ARBA00022860"/>
    </source>
</evidence>
<dbReference type="SUPFAM" id="SSF47576">
    <property type="entry name" value="Calponin-homology domain, CH-domain"/>
    <property type="match status" value="1"/>
</dbReference>
<feature type="domain" description="Calponin-homology (CH)" evidence="7">
    <location>
        <begin position="728"/>
        <end position="872"/>
    </location>
</feature>
<dbReference type="OrthoDB" id="76388at2759"/>
<keyword evidence="2" id="KW-0963">Cytoplasm</keyword>
<dbReference type="InterPro" id="IPR001715">
    <property type="entry name" value="CH_dom"/>
</dbReference>
<evidence type="ECO:0000313" key="10">
    <source>
        <dbReference type="RefSeq" id="XP_033581837.1"/>
    </source>
</evidence>
<evidence type="ECO:0000256" key="6">
    <source>
        <dbReference type="SAM" id="SignalP"/>
    </source>
</evidence>
<name>A0A6A6Z2H1_9PEZI</name>
<dbReference type="InterPro" id="IPR000048">
    <property type="entry name" value="IQ_motif_EF-hand-BS"/>
</dbReference>
<evidence type="ECO:0000313" key="8">
    <source>
        <dbReference type="EMBL" id="KAF2814873.1"/>
    </source>
</evidence>
<reference evidence="10" key="3">
    <citation type="submission" date="2025-04" db="UniProtKB">
        <authorList>
            <consortium name="RefSeq"/>
        </authorList>
    </citation>
    <scope>IDENTIFICATION</scope>
    <source>
        <strain evidence="10">CBS 304.34</strain>
    </source>
</reference>
<dbReference type="PROSITE" id="PS50021">
    <property type="entry name" value="CH"/>
    <property type="match status" value="1"/>
</dbReference>
<dbReference type="GeneID" id="54467839"/>
<dbReference type="Pfam" id="PF00307">
    <property type="entry name" value="CH"/>
    <property type="match status" value="1"/>
</dbReference>
<feature type="region of interest" description="Disordered" evidence="5">
    <location>
        <begin position="132"/>
        <end position="161"/>
    </location>
</feature>
<organism evidence="8">
    <name type="scientific">Mytilinidion resinicola</name>
    <dbReference type="NCBI Taxonomy" id="574789"/>
    <lineage>
        <taxon>Eukaryota</taxon>
        <taxon>Fungi</taxon>
        <taxon>Dikarya</taxon>
        <taxon>Ascomycota</taxon>
        <taxon>Pezizomycotina</taxon>
        <taxon>Dothideomycetes</taxon>
        <taxon>Pleosporomycetidae</taxon>
        <taxon>Mytilinidiales</taxon>
        <taxon>Mytilinidiaceae</taxon>
        <taxon>Mytilinidion</taxon>
    </lineage>
</organism>
<dbReference type="SMART" id="SM00015">
    <property type="entry name" value="IQ"/>
    <property type="match status" value="2"/>
</dbReference>
<dbReference type="CDD" id="cd21223">
    <property type="entry name" value="CH_ASPM_rpt1"/>
    <property type="match status" value="1"/>
</dbReference>
<evidence type="ECO:0000259" key="7">
    <source>
        <dbReference type="PROSITE" id="PS50021"/>
    </source>
</evidence>
<evidence type="ECO:0000256" key="2">
    <source>
        <dbReference type="ARBA" id="ARBA00022490"/>
    </source>
</evidence>
<feature type="chain" id="PRO_5044629516" evidence="6">
    <location>
        <begin position="19"/>
        <end position="1137"/>
    </location>
</feature>
<feature type="region of interest" description="Disordered" evidence="5">
    <location>
        <begin position="271"/>
        <end position="457"/>
    </location>
</feature>
<comment type="subcellular location">
    <subcellularLocation>
        <location evidence="1">Cytoplasm</location>
    </subcellularLocation>
</comment>